<protein>
    <submittedName>
        <fullName evidence="5">AraC family transcriptional regulator</fullName>
    </submittedName>
</protein>
<dbReference type="KEGG" id="pus:CKA81_14965"/>
<organism evidence="5 6">
    <name type="scientific">Pollutimonas thiosulfatoxidans</name>
    <dbReference type="NCBI Taxonomy" id="2028345"/>
    <lineage>
        <taxon>Bacteria</taxon>
        <taxon>Pseudomonadati</taxon>
        <taxon>Pseudomonadota</taxon>
        <taxon>Betaproteobacteria</taxon>
        <taxon>Burkholderiales</taxon>
        <taxon>Alcaligenaceae</taxon>
        <taxon>Pollutimonas</taxon>
    </lineage>
</organism>
<sequence length="317" mass="35587">MTPMLLRTLPRHFSSHSLWRDGVCEYFVPLEVSANNGGPFINTAATDAVGCLQVTELVTSAQRVRRTRSLADRAEESVYKATLQISGRSEITQEQRSAVLGPGDWGLYDTTRPYEVSVEQNAHFLVLQISTSQMSVWEPYFQRAVARSFSARHGSARIAMDTLRLALAENPGLSAAATRDISRSIMQMIGLNVCEQSGAETMSGLDEVRQAQFRNIRQYIDDSLHDPELSVTAVAARFRVSRRYLYKLFENQGVTPADYILGARLERCRDLLANLPATRQISELAYQHGFSDSAAFSHAFRRRFGLSPTEWRRTSLT</sequence>
<evidence type="ECO:0000256" key="3">
    <source>
        <dbReference type="ARBA" id="ARBA00023163"/>
    </source>
</evidence>
<dbReference type="InterPro" id="IPR018060">
    <property type="entry name" value="HTH_AraC"/>
</dbReference>
<dbReference type="GO" id="GO:0043565">
    <property type="term" value="F:sequence-specific DNA binding"/>
    <property type="evidence" value="ECO:0007669"/>
    <property type="project" value="InterPro"/>
</dbReference>
<dbReference type="InterPro" id="IPR009057">
    <property type="entry name" value="Homeodomain-like_sf"/>
</dbReference>
<dbReference type="Proteomes" id="UP000283474">
    <property type="component" value="Chromosome"/>
</dbReference>
<dbReference type="PROSITE" id="PS01124">
    <property type="entry name" value="HTH_ARAC_FAMILY_2"/>
    <property type="match status" value="1"/>
</dbReference>
<dbReference type="EMBL" id="CP022987">
    <property type="protein sequence ID" value="QAA95013.1"/>
    <property type="molecule type" value="Genomic_DNA"/>
</dbReference>
<keyword evidence="2" id="KW-0238">DNA-binding</keyword>
<dbReference type="Pfam" id="PF12833">
    <property type="entry name" value="HTH_18"/>
    <property type="match status" value="1"/>
</dbReference>
<dbReference type="PRINTS" id="PR00032">
    <property type="entry name" value="HTHARAC"/>
</dbReference>
<evidence type="ECO:0000313" key="6">
    <source>
        <dbReference type="Proteomes" id="UP000283474"/>
    </source>
</evidence>
<evidence type="ECO:0000259" key="4">
    <source>
        <dbReference type="PROSITE" id="PS01124"/>
    </source>
</evidence>
<dbReference type="InterPro" id="IPR020449">
    <property type="entry name" value="Tscrpt_reg_AraC-type_HTH"/>
</dbReference>
<dbReference type="PANTHER" id="PTHR46796">
    <property type="entry name" value="HTH-TYPE TRANSCRIPTIONAL ACTIVATOR RHAS-RELATED"/>
    <property type="match status" value="1"/>
</dbReference>
<evidence type="ECO:0000256" key="1">
    <source>
        <dbReference type="ARBA" id="ARBA00023015"/>
    </source>
</evidence>
<dbReference type="SUPFAM" id="SSF46689">
    <property type="entry name" value="Homeodomain-like"/>
    <property type="match status" value="1"/>
</dbReference>
<proteinExistence type="predicted"/>
<name>A0A410GFD5_9BURK</name>
<dbReference type="Gene3D" id="1.10.10.60">
    <property type="entry name" value="Homeodomain-like"/>
    <property type="match status" value="1"/>
</dbReference>
<dbReference type="GO" id="GO:0003700">
    <property type="term" value="F:DNA-binding transcription factor activity"/>
    <property type="evidence" value="ECO:0007669"/>
    <property type="project" value="InterPro"/>
</dbReference>
<feature type="domain" description="HTH araC/xylS-type" evidence="4">
    <location>
        <begin position="214"/>
        <end position="314"/>
    </location>
</feature>
<keyword evidence="6" id="KW-1185">Reference proteome</keyword>
<evidence type="ECO:0000256" key="2">
    <source>
        <dbReference type="ARBA" id="ARBA00023125"/>
    </source>
</evidence>
<reference evidence="5 6" key="1">
    <citation type="submission" date="2017-08" db="EMBL/GenBank/DDBJ databases">
        <authorList>
            <person name="Park S.-J."/>
            <person name="Kim H."/>
        </authorList>
    </citation>
    <scope>NUCLEOTIDE SEQUENCE [LARGE SCALE GENOMIC DNA]</scope>
    <source>
        <strain evidence="6">ye3</strain>
    </source>
</reference>
<evidence type="ECO:0000313" key="5">
    <source>
        <dbReference type="EMBL" id="QAA95013.1"/>
    </source>
</evidence>
<dbReference type="SMART" id="SM00342">
    <property type="entry name" value="HTH_ARAC"/>
    <property type="match status" value="1"/>
</dbReference>
<dbReference type="AlphaFoldDB" id="A0A410GFD5"/>
<dbReference type="PANTHER" id="PTHR46796:SF6">
    <property type="entry name" value="ARAC SUBFAMILY"/>
    <property type="match status" value="1"/>
</dbReference>
<accession>A0A410GFD5</accession>
<dbReference type="OrthoDB" id="9178898at2"/>
<keyword evidence="1" id="KW-0805">Transcription regulation</keyword>
<dbReference type="InterPro" id="IPR050204">
    <property type="entry name" value="AraC_XylS_family_regulators"/>
</dbReference>
<gene>
    <name evidence="5" type="ORF">CKA81_14965</name>
</gene>
<dbReference type="InterPro" id="IPR035418">
    <property type="entry name" value="AraC-bd_2"/>
</dbReference>
<keyword evidence="3" id="KW-0804">Transcription</keyword>
<dbReference type="Pfam" id="PF14525">
    <property type="entry name" value="AraC_binding_2"/>
    <property type="match status" value="1"/>
</dbReference>